<sequence>MPDESKRPYDLKRELRELYAAKNREWALLDVPEQQFLAIDGAGNPNTAPEYARAVQALYGVAYTLKFAAKRAGSDFVVAPLEGLWWADTYDAFRNGDKDSWQWTLLICQPAWITTDGITEARDSALRKKGNEAIAAVYPRQLREGLCAQVLHVGSYDDEAPVLADLHQNFLEANNLTPTQSHHEVYLGDPRKTAPEKLKTILRQPVNERADAGESSRGSHTE</sequence>
<dbReference type="InterPro" id="IPR011256">
    <property type="entry name" value="Reg_factor_effector_dom_sf"/>
</dbReference>
<dbReference type="SUPFAM" id="SSF55136">
    <property type="entry name" value="Probable bacterial effector-binding domain"/>
    <property type="match status" value="1"/>
</dbReference>
<gene>
    <name evidence="3" type="ORF">GCM10023318_25900</name>
</gene>
<feature type="region of interest" description="Disordered" evidence="1">
    <location>
        <begin position="203"/>
        <end position="222"/>
    </location>
</feature>
<evidence type="ECO:0000313" key="3">
    <source>
        <dbReference type="EMBL" id="GAA5052796.1"/>
    </source>
</evidence>
<dbReference type="InterPro" id="IPR008319">
    <property type="entry name" value="GyrI-like_CCH_Lin2189-like"/>
</dbReference>
<dbReference type="Gene3D" id="3.20.80.10">
    <property type="entry name" value="Regulatory factor, effector binding domain"/>
    <property type="match status" value="1"/>
</dbReference>
<keyword evidence="4" id="KW-1185">Reference proteome</keyword>
<evidence type="ECO:0000256" key="1">
    <source>
        <dbReference type="SAM" id="MobiDB-lite"/>
    </source>
</evidence>
<evidence type="ECO:0000313" key="4">
    <source>
        <dbReference type="Proteomes" id="UP001500603"/>
    </source>
</evidence>
<evidence type="ECO:0000259" key="2">
    <source>
        <dbReference type="Pfam" id="PF06445"/>
    </source>
</evidence>
<proteinExistence type="predicted"/>
<name>A0ABP9KAS4_9NOCA</name>
<dbReference type="Proteomes" id="UP001500603">
    <property type="component" value="Unassembled WGS sequence"/>
</dbReference>
<feature type="compositionally biased region" description="Basic and acidic residues" evidence="1">
    <location>
        <begin position="206"/>
        <end position="222"/>
    </location>
</feature>
<accession>A0ABP9KAS4</accession>
<protein>
    <submittedName>
        <fullName evidence="3">GyrI-like domain-containing protein</fullName>
    </submittedName>
</protein>
<dbReference type="Pfam" id="PF06445">
    <property type="entry name" value="GyrI-like"/>
    <property type="match status" value="1"/>
</dbReference>
<feature type="domain" description="GyrI-like small molecule binding" evidence="2">
    <location>
        <begin position="29"/>
        <end position="202"/>
    </location>
</feature>
<dbReference type="PIRSF" id="PIRSF031644">
    <property type="entry name" value="UCP031644"/>
    <property type="match status" value="1"/>
</dbReference>
<dbReference type="EMBL" id="BAABJM010000002">
    <property type="protein sequence ID" value="GAA5052796.1"/>
    <property type="molecule type" value="Genomic_DNA"/>
</dbReference>
<organism evidence="3 4">
    <name type="scientific">Nocardia callitridis</name>
    <dbReference type="NCBI Taxonomy" id="648753"/>
    <lineage>
        <taxon>Bacteria</taxon>
        <taxon>Bacillati</taxon>
        <taxon>Actinomycetota</taxon>
        <taxon>Actinomycetes</taxon>
        <taxon>Mycobacteriales</taxon>
        <taxon>Nocardiaceae</taxon>
        <taxon>Nocardia</taxon>
    </lineage>
</organism>
<dbReference type="InterPro" id="IPR029442">
    <property type="entry name" value="GyrI-like"/>
</dbReference>
<dbReference type="RefSeq" id="WP_345495538.1">
    <property type="nucleotide sequence ID" value="NZ_BAABJM010000002.1"/>
</dbReference>
<comment type="caution">
    <text evidence="3">The sequence shown here is derived from an EMBL/GenBank/DDBJ whole genome shotgun (WGS) entry which is preliminary data.</text>
</comment>
<reference evidence="4" key="1">
    <citation type="journal article" date="2019" name="Int. J. Syst. Evol. Microbiol.">
        <title>The Global Catalogue of Microorganisms (GCM) 10K type strain sequencing project: providing services to taxonomists for standard genome sequencing and annotation.</title>
        <authorList>
            <consortium name="The Broad Institute Genomics Platform"/>
            <consortium name="The Broad Institute Genome Sequencing Center for Infectious Disease"/>
            <person name="Wu L."/>
            <person name="Ma J."/>
        </authorList>
    </citation>
    <scope>NUCLEOTIDE SEQUENCE [LARGE SCALE GENOMIC DNA]</scope>
    <source>
        <strain evidence="4">JCM 18298</strain>
    </source>
</reference>